<dbReference type="HAMAP" id="MF_01131">
    <property type="entry name" value="Rex"/>
    <property type="match status" value="1"/>
</dbReference>
<evidence type="ECO:0000256" key="3">
    <source>
        <dbReference type="ARBA" id="ARBA00023015"/>
    </source>
</evidence>
<comment type="subcellular location">
    <subcellularLocation>
        <location evidence="7">Cytoplasm</location>
    </subcellularLocation>
</comment>
<dbReference type="Gene3D" id="3.40.50.720">
    <property type="entry name" value="NAD(P)-binding Rossmann-like Domain"/>
    <property type="match status" value="1"/>
</dbReference>
<feature type="DNA-binding region" description="H-T-H motif" evidence="7">
    <location>
        <begin position="22"/>
        <end position="61"/>
    </location>
</feature>
<keyword evidence="6 7" id="KW-0804">Transcription</keyword>
<feature type="binding site" evidence="7">
    <location>
        <begin position="96"/>
        <end position="101"/>
    </location>
    <ligand>
        <name>NAD(+)</name>
        <dbReference type="ChEBI" id="CHEBI:57540"/>
    </ligand>
</feature>
<dbReference type="RefSeq" id="WP_320325761.1">
    <property type="nucleotide sequence ID" value="NZ_JALBUS010000008.1"/>
</dbReference>
<evidence type="ECO:0000256" key="6">
    <source>
        <dbReference type="ARBA" id="ARBA00023163"/>
    </source>
</evidence>
<dbReference type="NCBIfam" id="NF003989">
    <property type="entry name" value="PRK05472.1-3"/>
    <property type="match status" value="1"/>
</dbReference>
<dbReference type="SUPFAM" id="SSF51735">
    <property type="entry name" value="NAD(P)-binding Rossmann-fold domains"/>
    <property type="match status" value="1"/>
</dbReference>
<dbReference type="Pfam" id="PF06971">
    <property type="entry name" value="Put_DNA-bind_N"/>
    <property type="match status" value="1"/>
</dbReference>
<evidence type="ECO:0000256" key="1">
    <source>
        <dbReference type="ARBA" id="ARBA00022490"/>
    </source>
</evidence>
<evidence type="ECO:0000313" key="10">
    <source>
        <dbReference type="Proteomes" id="UP001285244"/>
    </source>
</evidence>
<dbReference type="InterPro" id="IPR009718">
    <property type="entry name" value="Rex_DNA-bd_C_dom"/>
</dbReference>
<dbReference type="NCBIfam" id="NF003995">
    <property type="entry name" value="PRK05472.2-4"/>
    <property type="match status" value="1"/>
</dbReference>
<dbReference type="InterPro" id="IPR036291">
    <property type="entry name" value="NAD(P)-bd_dom_sf"/>
</dbReference>
<keyword evidence="4 7" id="KW-0520">NAD</keyword>
<gene>
    <name evidence="7" type="primary">rex</name>
    <name evidence="9" type="ORF">MOZ64_06400</name>
</gene>
<feature type="domain" description="CoA-binding" evidence="8">
    <location>
        <begin position="85"/>
        <end position="184"/>
    </location>
</feature>
<comment type="function">
    <text evidence="7">Modulates transcription in response to changes in cellular NADH/NAD(+) redox state.</text>
</comment>
<dbReference type="InterPro" id="IPR036390">
    <property type="entry name" value="WH_DNA-bd_sf"/>
</dbReference>
<evidence type="ECO:0000256" key="5">
    <source>
        <dbReference type="ARBA" id="ARBA00023125"/>
    </source>
</evidence>
<sequence length="216" mass="24355">MTTNNNNNNKNVPKATFQRYPVYLKALRKLKKHGVERVMSKELAELVNIEPTTIRRDFSFLGNLGKQGYGYSVDRLVEIFNQQLGVDFDEKIILIGAGNLGRALMNYNKWDYVVGEIVCAFDRDESKIGMELYGVPVYSMDELEEKIPQGCHIAILTITHGVQKTVDRLVECGITGFIDFTSKHFNVPKGVVVKSVDVVSSIQELVFESNSMNKKA</sequence>
<keyword evidence="1 7" id="KW-0963">Cytoplasm</keyword>
<dbReference type="Pfam" id="PF02629">
    <property type="entry name" value="CoA_binding"/>
    <property type="match status" value="1"/>
</dbReference>
<comment type="subunit">
    <text evidence="7">Homodimer.</text>
</comment>
<dbReference type="InterPro" id="IPR022876">
    <property type="entry name" value="Tscrpt_rep_Rex"/>
</dbReference>
<dbReference type="Gene3D" id="1.10.10.10">
    <property type="entry name" value="Winged helix-like DNA-binding domain superfamily/Winged helix DNA-binding domain"/>
    <property type="match status" value="1"/>
</dbReference>
<evidence type="ECO:0000313" key="9">
    <source>
        <dbReference type="EMBL" id="MDX8417470.1"/>
    </source>
</evidence>
<accession>A0ABU4WLP3</accession>
<dbReference type="PANTHER" id="PTHR35786:SF1">
    <property type="entry name" value="REDOX-SENSING TRANSCRIPTIONAL REPRESSOR REX 1"/>
    <property type="match status" value="1"/>
</dbReference>
<reference evidence="9 10" key="1">
    <citation type="submission" date="2022-03" db="EMBL/GenBank/DDBJ databases">
        <title>Novel taxa within the pig intestine.</title>
        <authorList>
            <person name="Wylensek D."/>
            <person name="Bishof K."/>
            <person name="Afrizal A."/>
            <person name="Clavel T."/>
        </authorList>
    </citation>
    <scope>NUCLEOTIDE SEQUENCE [LARGE SCALE GENOMIC DNA]</scope>
    <source>
        <strain evidence="9 10">Cla-KB-P134</strain>
    </source>
</reference>
<evidence type="ECO:0000259" key="8">
    <source>
        <dbReference type="SMART" id="SM00881"/>
    </source>
</evidence>
<name>A0ABU4WLP3_9FIRM</name>
<keyword evidence="10" id="KW-1185">Reference proteome</keyword>
<comment type="similarity">
    <text evidence="7">Belongs to the transcriptional regulatory Rex family.</text>
</comment>
<dbReference type="NCBIfam" id="NF003994">
    <property type="entry name" value="PRK05472.2-3"/>
    <property type="match status" value="1"/>
</dbReference>
<keyword evidence="2 7" id="KW-0678">Repressor</keyword>
<keyword evidence="3 7" id="KW-0805">Transcription regulation</keyword>
<comment type="caution">
    <text evidence="9">The sequence shown here is derived from an EMBL/GenBank/DDBJ whole genome shotgun (WGS) entry which is preliminary data.</text>
</comment>
<dbReference type="InterPro" id="IPR003781">
    <property type="entry name" value="CoA-bd"/>
</dbReference>
<dbReference type="Proteomes" id="UP001285244">
    <property type="component" value="Unassembled WGS sequence"/>
</dbReference>
<dbReference type="SUPFAM" id="SSF46785">
    <property type="entry name" value="Winged helix' DNA-binding domain"/>
    <property type="match status" value="1"/>
</dbReference>
<dbReference type="InterPro" id="IPR036388">
    <property type="entry name" value="WH-like_DNA-bd_sf"/>
</dbReference>
<dbReference type="PANTHER" id="PTHR35786">
    <property type="entry name" value="REDOX-SENSING TRANSCRIPTIONAL REPRESSOR REX"/>
    <property type="match status" value="1"/>
</dbReference>
<organism evidence="9 10">
    <name type="scientific">Absicoccus intestinalis</name>
    <dbReference type="NCBI Taxonomy" id="2926319"/>
    <lineage>
        <taxon>Bacteria</taxon>
        <taxon>Bacillati</taxon>
        <taxon>Bacillota</taxon>
        <taxon>Erysipelotrichia</taxon>
        <taxon>Erysipelotrichales</taxon>
        <taxon>Erysipelotrichaceae</taxon>
        <taxon>Absicoccus</taxon>
    </lineage>
</organism>
<dbReference type="NCBIfam" id="NF003996">
    <property type="entry name" value="PRK05472.2-5"/>
    <property type="match status" value="1"/>
</dbReference>
<proteinExistence type="inferred from homology"/>
<evidence type="ECO:0000256" key="4">
    <source>
        <dbReference type="ARBA" id="ARBA00023027"/>
    </source>
</evidence>
<evidence type="ECO:0000256" key="2">
    <source>
        <dbReference type="ARBA" id="ARBA00022491"/>
    </source>
</evidence>
<dbReference type="SMART" id="SM00881">
    <property type="entry name" value="CoA_binding"/>
    <property type="match status" value="1"/>
</dbReference>
<keyword evidence="5 7" id="KW-0238">DNA-binding</keyword>
<protein>
    <recommendedName>
        <fullName evidence="7">Redox-sensing transcriptional repressor Rex</fullName>
    </recommendedName>
</protein>
<dbReference type="EMBL" id="JALBUS010000008">
    <property type="protein sequence ID" value="MDX8417470.1"/>
    <property type="molecule type" value="Genomic_DNA"/>
</dbReference>
<evidence type="ECO:0000256" key="7">
    <source>
        <dbReference type="HAMAP-Rule" id="MF_01131"/>
    </source>
</evidence>